<dbReference type="PANTHER" id="PTHR43163">
    <property type="entry name" value="DIPEPTIDE TRANSPORT SYSTEM PERMEASE PROTEIN DPPB-RELATED"/>
    <property type="match status" value="1"/>
</dbReference>
<evidence type="ECO:0000256" key="8">
    <source>
        <dbReference type="RuleBase" id="RU363032"/>
    </source>
</evidence>
<evidence type="ECO:0000256" key="5">
    <source>
        <dbReference type="ARBA" id="ARBA00022692"/>
    </source>
</evidence>
<name>A0ABS5PPZ9_9FIRM</name>
<feature type="transmembrane region" description="Helical" evidence="8">
    <location>
        <begin position="661"/>
        <end position="679"/>
    </location>
</feature>
<dbReference type="SUPFAM" id="SSF161098">
    <property type="entry name" value="MetI-like"/>
    <property type="match status" value="1"/>
</dbReference>
<keyword evidence="4" id="KW-0997">Cell inner membrane</keyword>
<feature type="transmembrane region" description="Helical" evidence="8">
    <location>
        <begin position="7"/>
        <end position="25"/>
    </location>
</feature>
<dbReference type="InterPro" id="IPR000515">
    <property type="entry name" value="MetI-like"/>
</dbReference>
<comment type="subcellular location">
    <subcellularLocation>
        <location evidence="1">Cell inner membrane</location>
        <topology evidence="1">Multi-pass membrane protein</topology>
    </subcellularLocation>
    <subcellularLocation>
        <location evidence="8">Cell membrane</location>
        <topology evidence="8">Multi-pass membrane protein</topology>
    </subcellularLocation>
</comment>
<feature type="transmembrane region" description="Helical" evidence="8">
    <location>
        <begin position="619"/>
        <end position="641"/>
    </location>
</feature>
<feature type="transmembrane region" description="Helical" evidence="8">
    <location>
        <begin position="758"/>
        <end position="780"/>
    </location>
</feature>
<dbReference type="EMBL" id="JAHBCL010000010">
    <property type="protein sequence ID" value="MBS7526474.1"/>
    <property type="molecule type" value="Genomic_DNA"/>
</dbReference>
<dbReference type="CDD" id="cd06261">
    <property type="entry name" value="TM_PBP2"/>
    <property type="match status" value="1"/>
</dbReference>
<evidence type="ECO:0000256" key="2">
    <source>
        <dbReference type="ARBA" id="ARBA00022448"/>
    </source>
</evidence>
<accession>A0ABS5PPZ9</accession>
<keyword evidence="2 8" id="KW-0813">Transport</keyword>
<organism evidence="10 11">
    <name type="scientific">Fusibacter paucivorans</name>
    <dbReference type="NCBI Taxonomy" id="76009"/>
    <lineage>
        <taxon>Bacteria</taxon>
        <taxon>Bacillati</taxon>
        <taxon>Bacillota</taxon>
        <taxon>Clostridia</taxon>
        <taxon>Eubacteriales</taxon>
        <taxon>Eubacteriales Family XII. Incertae Sedis</taxon>
        <taxon>Fusibacter</taxon>
    </lineage>
</organism>
<keyword evidence="3" id="KW-1003">Cell membrane</keyword>
<evidence type="ECO:0000256" key="3">
    <source>
        <dbReference type="ARBA" id="ARBA00022475"/>
    </source>
</evidence>
<keyword evidence="6 8" id="KW-1133">Transmembrane helix</keyword>
<dbReference type="PANTHER" id="PTHR43163:SF4">
    <property type="entry name" value="PUTRESCINE EXPORT SYSTEM PERMEASE PROTEIN SAPB"/>
    <property type="match status" value="1"/>
</dbReference>
<dbReference type="RefSeq" id="WP_213236332.1">
    <property type="nucleotide sequence ID" value="NZ_JAHBCL010000010.1"/>
</dbReference>
<comment type="similarity">
    <text evidence="8">Belongs to the binding-protein-dependent transport system permease family.</text>
</comment>
<feature type="domain" description="ABC transmembrane type-1" evidence="9">
    <location>
        <begin position="584"/>
        <end position="777"/>
    </location>
</feature>
<dbReference type="Gene3D" id="1.10.3720.10">
    <property type="entry name" value="MetI-like"/>
    <property type="match status" value="1"/>
</dbReference>
<feature type="transmembrane region" description="Helical" evidence="8">
    <location>
        <begin position="508"/>
        <end position="532"/>
    </location>
</feature>
<reference evidence="10 11" key="1">
    <citation type="submission" date="2021-05" db="EMBL/GenBank/DDBJ databases">
        <title>Fusibacter ferrireducens sp. nov., an anaerobic, sulfur- and Fe-reducing bacterium isolated from the mangrove sediment.</title>
        <authorList>
            <person name="Qiu D."/>
        </authorList>
    </citation>
    <scope>NUCLEOTIDE SEQUENCE [LARGE SCALE GENOMIC DNA]</scope>
    <source>
        <strain evidence="10 11">DSM 12116</strain>
    </source>
</reference>
<evidence type="ECO:0000256" key="7">
    <source>
        <dbReference type="ARBA" id="ARBA00023136"/>
    </source>
</evidence>
<feature type="transmembrane region" description="Helical" evidence="8">
    <location>
        <begin position="467"/>
        <end position="488"/>
    </location>
</feature>
<comment type="caution">
    <text evidence="10">The sequence shown here is derived from an EMBL/GenBank/DDBJ whole genome shotgun (WGS) entry which is preliminary data.</text>
</comment>
<evidence type="ECO:0000313" key="10">
    <source>
        <dbReference type="EMBL" id="MBS7526474.1"/>
    </source>
</evidence>
<gene>
    <name evidence="10" type="ORF">KHM83_07270</name>
</gene>
<dbReference type="Pfam" id="PF00528">
    <property type="entry name" value="BPD_transp_1"/>
    <property type="match status" value="1"/>
</dbReference>
<protein>
    <submittedName>
        <fullName evidence="10">ABC transporter permease subunit</fullName>
    </submittedName>
</protein>
<keyword evidence="7 8" id="KW-0472">Membrane</keyword>
<evidence type="ECO:0000313" key="11">
    <source>
        <dbReference type="Proteomes" id="UP000746471"/>
    </source>
</evidence>
<evidence type="ECO:0000256" key="6">
    <source>
        <dbReference type="ARBA" id="ARBA00022989"/>
    </source>
</evidence>
<keyword evidence="5 8" id="KW-0812">Transmembrane</keyword>
<feature type="transmembrane region" description="Helical" evidence="8">
    <location>
        <begin position="729"/>
        <end position="751"/>
    </location>
</feature>
<proteinExistence type="inferred from homology"/>
<dbReference type="PROSITE" id="PS50928">
    <property type="entry name" value="ABC_TM1"/>
    <property type="match status" value="1"/>
</dbReference>
<keyword evidence="11" id="KW-1185">Reference proteome</keyword>
<feature type="transmembrane region" description="Helical" evidence="8">
    <location>
        <begin position="705"/>
        <end position="723"/>
    </location>
</feature>
<dbReference type="SUPFAM" id="SSF53187">
    <property type="entry name" value="Zn-dependent exopeptidases"/>
    <property type="match status" value="1"/>
</dbReference>
<evidence type="ECO:0000256" key="1">
    <source>
        <dbReference type="ARBA" id="ARBA00004429"/>
    </source>
</evidence>
<feature type="transmembrane region" description="Helical" evidence="8">
    <location>
        <begin position="590"/>
        <end position="607"/>
    </location>
</feature>
<evidence type="ECO:0000259" key="9">
    <source>
        <dbReference type="PROSITE" id="PS50928"/>
    </source>
</evidence>
<dbReference type="Proteomes" id="UP000746471">
    <property type="component" value="Unassembled WGS sequence"/>
</dbReference>
<evidence type="ECO:0000256" key="4">
    <source>
        <dbReference type="ARBA" id="ARBA00022519"/>
    </source>
</evidence>
<sequence>MRQKRLALYSIIFITITLSLAWVLFSHEDRVTETGGHPSIYALIDADKTTRQVGTEGHAVFENALLETMASSGLKPDGENYVQDFDMIGISYDEAPTFMIHTDSETLDFEIMSDYQTYYNQYSGAINYTGDMLFLESSFYSTTPALLSGKIVVTKFNQLTDEIVAYARENGVRGLMIMEDTPQREQLYFNPYFGQKRADDLYLAKITKETYAALKAMAIERPLEGTAKSGPVSGRISNVTLKVGDAYPVLTGHNIVGKIKGTGHGRPIVFYTYYDSIGYYLGDRYQNVMQRLTGVSALSEMIKYAAEIAQKPAGDVYFAFVDGGSSSDAGVANLLKQMPEGSEFIEIGVMGFAGSSDVNIGYRSANNNGNKFSAILASKVSQYLETSDVVLGETDILNTDGSSYLLNQSVPSIILTQNINMSTMSHIMAQDRIDMMDIDAYQRGVDALKGLLSQAYFKPRDLNYMPYQLRVIVFLLWLTIGLAAIVSVGKHMTTGILVRMYRSTLYQLLLKALIIIVPTVIMLILMLFILLVPNDITKADYGGQYTNYVFSLHIRRMIYYVMQLVGNSASYLTPALKTALYVGFLETLKRFLATVTISGVAGLLIGMHRGLKKRTFGDLVVLILYAIPDVLISLLGIYTIIVLVKHGWLGPFTPETMRMTVMPIIVMCVVPMIYIIRIIQMETERLMAEPFIMGEIARGVPRKRILWHHVLPMLITYLLTSMASILRLIMVNLLVVEYLYACVGVGAYLIINRYDPTYVLLISVILGLMFIAANTFFRILNNWFDPMRRQS</sequence>
<dbReference type="InterPro" id="IPR035906">
    <property type="entry name" value="MetI-like_sf"/>
</dbReference>
<dbReference type="Gene3D" id="3.40.630.10">
    <property type="entry name" value="Zn peptidases"/>
    <property type="match status" value="1"/>
</dbReference>